<dbReference type="InterPro" id="IPR021331">
    <property type="entry name" value="Hva1_TUDOR"/>
</dbReference>
<name>A0ABW5QLB2_9HYPH</name>
<accession>A0ABW5QLB2</accession>
<evidence type="ECO:0000313" key="3">
    <source>
        <dbReference type="EMBL" id="MFD2648439.1"/>
    </source>
</evidence>
<protein>
    <submittedName>
        <fullName evidence="3">DUF2945 domain-containing protein</fullName>
    </submittedName>
</protein>
<feature type="region of interest" description="Disordered" evidence="1">
    <location>
        <begin position="40"/>
        <end position="68"/>
    </location>
</feature>
<evidence type="ECO:0000256" key="1">
    <source>
        <dbReference type="SAM" id="MobiDB-lite"/>
    </source>
</evidence>
<dbReference type="RefSeq" id="WP_386833618.1">
    <property type="nucleotide sequence ID" value="NZ_JBHUNP010000001.1"/>
</dbReference>
<dbReference type="Proteomes" id="UP001597521">
    <property type="component" value="Unassembled WGS sequence"/>
</dbReference>
<reference evidence="4" key="1">
    <citation type="journal article" date="2019" name="Int. J. Syst. Evol. Microbiol.">
        <title>The Global Catalogue of Microorganisms (GCM) 10K type strain sequencing project: providing services to taxonomists for standard genome sequencing and annotation.</title>
        <authorList>
            <consortium name="The Broad Institute Genomics Platform"/>
            <consortium name="The Broad Institute Genome Sequencing Center for Infectious Disease"/>
            <person name="Wu L."/>
            <person name="Ma J."/>
        </authorList>
    </citation>
    <scope>NUCLEOTIDE SEQUENCE [LARGE SCALE GENOMIC DNA]</scope>
    <source>
        <strain evidence="4">CCM 7427</strain>
    </source>
</reference>
<dbReference type="EMBL" id="JBHUNP010000001">
    <property type="protein sequence ID" value="MFD2648439.1"/>
    <property type="molecule type" value="Genomic_DNA"/>
</dbReference>
<proteinExistence type="predicted"/>
<gene>
    <name evidence="3" type="ORF">ACFSX5_11605</name>
</gene>
<organism evidence="3 4">
    <name type="scientific">Devosia albogilva</name>
    <dbReference type="NCBI Taxonomy" id="429726"/>
    <lineage>
        <taxon>Bacteria</taxon>
        <taxon>Pseudomonadati</taxon>
        <taxon>Pseudomonadota</taxon>
        <taxon>Alphaproteobacteria</taxon>
        <taxon>Hyphomicrobiales</taxon>
        <taxon>Devosiaceae</taxon>
        <taxon>Devosia</taxon>
    </lineage>
</organism>
<keyword evidence="4" id="KW-1185">Reference proteome</keyword>
<comment type="caution">
    <text evidence="3">The sequence shown here is derived from an EMBL/GenBank/DDBJ whole genome shotgun (WGS) entry which is preliminary data.</text>
</comment>
<dbReference type="Pfam" id="PF11160">
    <property type="entry name" value="Hva1_TUDOR"/>
    <property type="match status" value="1"/>
</dbReference>
<evidence type="ECO:0000313" key="4">
    <source>
        <dbReference type="Proteomes" id="UP001597521"/>
    </source>
</evidence>
<sequence>MATTSFRKGSKVSWNWGANTATGRIVERFTQPVERTIKGTAVKRNASQREPAYLSRRTATRCSRARAN</sequence>
<feature type="domain" description="Hypervirulence associated protein TUDOR" evidence="2">
    <location>
        <begin position="9"/>
        <end position="57"/>
    </location>
</feature>
<evidence type="ECO:0000259" key="2">
    <source>
        <dbReference type="Pfam" id="PF11160"/>
    </source>
</evidence>